<dbReference type="Pfam" id="PF01909">
    <property type="entry name" value="NTP_transf_2"/>
    <property type="match status" value="1"/>
</dbReference>
<dbReference type="CDD" id="cd05403">
    <property type="entry name" value="NT_KNTase_like"/>
    <property type="match status" value="1"/>
</dbReference>
<organism evidence="2">
    <name type="scientific">Methanofollis liminatans</name>
    <dbReference type="NCBI Taxonomy" id="2201"/>
    <lineage>
        <taxon>Archaea</taxon>
        <taxon>Methanobacteriati</taxon>
        <taxon>Methanobacteriota</taxon>
        <taxon>Stenosarchaea group</taxon>
        <taxon>Methanomicrobia</taxon>
        <taxon>Methanomicrobiales</taxon>
        <taxon>Methanomicrobiaceae</taxon>
        <taxon>Methanofollis</taxon>
    </lineage>
</organism>
<dbReference type="PANTHER" id="PTHR43449:SF3">
    <property type="entry name" value="POLYMERASE NUCLEOTIDYL TRANSFERASE DOMAIN-CONTAINING PROTEIN"/>
    <property type="match status" value="1"/>
</dbReference>
<dbReference type="InterPro" id="IPR002934">
    <property type="entry name" value="Polymerase_NTP_transf_dom"/>
</dbReference>
<dbReference type="Proteomes" id="UP000885648">
    <property type="component" value="Unassembled WGS sequence"/>
</dbReference>
<sequence length="132" mass="14854">MQAKKDLRSAPGGDFEWACLCEYFEEEECIGIPAARPLEALRAFAADVRSRLRVDRIILFGSAARGSLHEGSDIDLIVIGDFSERFHRRIAALLDLTDLPVEPLCYTPAEFERLVEEKNPFILQALFEGVDL</sequence>
<dbReference type="Gene3D" id="3.30.460.10">
    <property type="entry name" value="Beta Polymerase, domain 2"/>
    <property type="match status" value="1"/>
</dbReference>
<protein>
    <submittedName>
        <fullName evidence="2">Nucleotidyltransferase domain-containing protein</fullName>
    </submittedName>
</protein>
<gene>
    <name evidence="2" type="ORF">ENN52_02475</name>
</gene>
<comment type="caution">
    <text evidence="2">The sequence shown here is derived from an EMBL/GenBank/DDBJ whole genome shotgun (WGS) entry which is preliminary data.</text>
</comment>
<dbReference type="InterPro" id="IPR043519">
    <property type="entry name" value="NT_sf"/>
</dbReference>
<feature type="domain" description="Polymerase nucleotidyl transferase" evidence="1">
    <location>
        <begin position="42"/>
        <end position="113"/>
    </location>
</feature>
<dbReference type="EMBL" id="DSBY01000103">
    <property type="protein sequence ID" value="HDS62994.1"/>
    <property type="molecule type" value="Genomic_DNA"/>
</dbReference>
<evidence type="ECO:0000313" key="2">
    <source>
        <dbReference type="EMBL" id="HDS62994.1"/>
    </source>
</evidence>
<dbReference type="PANTHER" id="PTHR43449">
    <property type="entry name" value="NUCLEOTIDYLTRANSFERASE"/>
    <property type="match status" value="1"/>
</dbReference>
<reference evidence="2" key="1">
    <citation type="journal article" date="2020" name="mSystems">
        <title>Genome- and Community-Level Interaction Insights into Carbon Utilization and Element Cycling Functions of Hydrothermarchaeota in Hydrothermal Sediment.</title>
        <authorList>
            <person name="Zhou Z."/>
            <person name="Liu Y."/>
            <person name="Xu W."/>
            <person name="Pan J."/>
            <person name="Luo Z.H."/>
            <person name="Li M."/>
        </authorList>
    </citation>
    <scope>NUCLEOTIDE SEQUENCE</scope>
    <source>
        <strain evidence="2">SpSt-1183</strain>
    </source>
</reference>
<dbReference type="GO" id="GO:0016779">
    <property type="term" value="F:nucleotidyltransferase activity"/>
    <property type="evidence" value="ECO:0007669"/>
    <property type="project" value="InterPro"/>
</dbReference>
<name>A0A831LKJ3_9EURY</name>
<dbReference type="SUPFAM" id="SSF81301">
    <property type="entry name" value="Nucleotidyltransferase"/>
    <property type="match status" value="1"/>
</dbReference>
<dbReference type="AlphaFoldDB" id="A0A831LKJ3"/>
<evidence type="ECO:0000259" key="1">
    <source>
        <dbReference type="Pfam" id="PF01909"/>
    </source>
</evidence>
<accession>A0A831LKJ3</accession>
<proteinExistence type="predicted"/>